<accession>A0A2M8GMS6</accession>
<dbReference type="InterPro" id="IPR038116">
    <property type="entry name" value="TrpR-like_sf"/>
</dbReference>
<dbReference type="InterPro" id="IPR000831">
    <property type="entry name" value="Trp_repress"/>
</dbReference>
<dbReference type="PIRSF" id="PIRSF012508">
    <property type="entry name" value="YerC"/>
    <property type="match status" value="1"/>
</dbReference>
<keyword evidence="1" id="KW-0238">DNA-binding</keyword>
<dbReference type="GO" id="GO:0043565">
    <property type="term" value="F:sequence-specific DNA binding"/>
    <property type="evidence" value="ECO:0007669"/>
    <property type="project" value="InterPro"/>
</dbReference>
<dbReference type="PANTHER" id="PTHR40080">
    <property type="entry name" value="LMO1763 PROTEIN"/>
    <property type="match status" value="1"/>
</dbReference>
<dbReference type="InterPro" id="IPR010921">
    <property type="entry name" value="Trp_repressor/repl_initiator"/>
</dbReference>
<dbReference type="PANTHER" id="PTHR40080:SF1">
    <property type="entry name" value="TRPR-LIKE PROTEIN YERC_YECD"/>
    <property type="match status" value="1"/>
</dbReference>
<dbReference type="Proteomes" id="UP000229370">
    <property type="component" value="Unassembled WGS sequence"/>
</dbReference>
<dbReference type="InterPro" id="IPR013368">
    <property type="entry name" value="YecD_YerC"/>
</dbReference>
<organism evidence="1 2">
    <name type="scientific">Candidatus Roizmanbacteria bacterium CG_4_8_14_3_um_filter_36_10</name>
    <dbReference type="NCBI Taxonomy" id="1974834"/>
    <lineage>
        <taxon>Bacteria</taxon>
        <taxon>Candidatus Roizmaniibacteriota</taxon>
    </lineage>
</organism>
<dbReference type="GO" id="GO:0003700">
    <property type="term" value="F:DNA-binding transcription factor activity"/>
    <property type="evidence" value="ECO:0007669"/>
    <property type="project" value="InterPro"/>
</dbReference>
<dbReference type="Gene3D" id="1.10.1270.10">
    <property type="entry name" value="TrpR-like"/>
    <property type="match status" value="1"/>
</dbReference>
<dbReference type="AlphaFoldDB" id="A0A2M8GMS6"/>
<dbReference type="SUPFAM" id="SSF48295">
    <property type="entry name" value="TrpR-like"/>
    <property type="match status" value="1"/>
</dbReference>
<name>A0A2M8GMS6_9BACT</name>
<dbReference type="NCBIfam" id="TIGR02531">
    <property type="entry name" value="yecD_yerC"/>
    <property type="match status" value="1"/>
</dbReference>
<reference evidence="2" key="1">
    <citation type="submission" date="2017-09" db="EMBL/GenBank/DDBJ databases">
        <title>Depth-based differentiation of microbial function through sediment-hosted aquifers and enrichment of novel symbionts in the deep terrestrial subsurface.</title>
        <authorList>
            <person name="Probst A.J."/>
            <person name="Ladd B."/>
            <person name="Jarett J.K."/>
            <person name="Geller-Mcgrath D.E."/>
            <person name="Sieber C.M.K."/>
            <person name="Emerson J.B."/>
            <person name="Anantharaman K."/>
            <person name="Thomas B.C."/>
            <person name="Malmstrom R."/>
            <person name="Stieglmeier M."/>
            <person name="Klingl A."/>
            <person name="Woyke T."/>
            <person name="Ryan C.M."/>
            <person name="Banfield J.F."/>
        </authorList>
    </citation>
    <scope>NUCLEOTIDE SEQUENCE [LARGE SCALE GENOMIC DNA]</scope>
</reference>
<comment type="caution">
    <text evidence="1">The sequence shown here is derived from an EMBL/GenBank/DDBJ whole genome shotgun (WGS) entry which is preliminary data.</text>
</comment>
<dbReference type="Pfam" id="PF01371">
    <property type="entry name" value="Trp_repressor"/>
    <property type="match status" value="1"/>
</dbReference>
<protein>
    <submittedName>
        <fullName evidence="1">DNA-binding transcriptional regulator</fullName>
    </submittedName>
</protein>
<proteinExistence type="predicted"/>
<gene>
    <name evidence="1" type="ORF">CO007_02565</name>
</gene>
<evidence type="ECO:0000313" key="1">
    <source>
        <dbReference type="EMBL" id="PJC81841.1"/>
    </source>
</evidence>
<sequence length="97" mass="11230">MYAYQNYKPKNNKEKALASAFLKLKTEQEVDNFLRDLLTIKELEEFANRLEMAKLLKEGISYKRIAKKLGVSTTTVTRTAHWLFRGCGGYNLVLKRA</sequence>
<dbReference type="EMBL" id="PFQK01000046">
    <property type="protein sequence ID" value="PJC81841.1"/>
    <property type="molecule type" value="Genomic_DNA"/>
</dbReference>
<evidence type="ECO:0000313" key="2">
    <source>
        <dbReference type="Proteomes" id="UP000229370"/>
    </source>
</evidence>